<name>A0A3N1NKZ2_9GAMM</name>
<dbReference type="SMART" id="SM00947">
    <property type="entry name" value="Pro_CA"/>
    <property type="match status" value="1"/>
</dbReference>
<dbReference type="InterPro" id="IPR036874">
    <property type="entry name" value="Carbonic_anhydrase_sf"/>
</dbReference>
<dbReference type="PANTHER" id="PTHR11002:SF76">
    <property type="entry name" value="CARBONIC ANHYDRASE"/>
    <property type="match status" value="1"/>
</dbReference>
<dbReference type="OrthoDB" id="9797527at2"/>
<dbReference type="RefSeq" id="WP_123636796.1">
    <property type="nucleotide sequence ID" value="NZ_JBHYFO010000030.1"/>
</dbReference>
<dbReference type="AlphaFoldDB" id="A0A3N1NKZ2"/>
<dbReference type="Gene3D" id="3.40.1050.10">
    <property type="entry name" value="Carbonic anhydrase"/>
    <property type="match status" value="1"/>
</dbReference>
<comment type="function">
    <text evidence="7">Reversible hydration of carbon dioxide.</text>
</comment>
<dbReference type="EMBL" id="RJUK01000001">
    <property type="protein sequence ID" value="ROQ19432.1"/>
    <property type="molecule type" value="Genomic_DNA"/>
</dbReference>
<accession>A0A3N1NKZ2</accession>
<comment type="catalytic activity">
    <reaction evidence="5 7">
        <text>hydrogencarbonate + H(+) = CO2 + H2O</text>
        <dbReference type="Rhea" id="RHEA:10748"/>
        <dbReference type="ChEBI" id="CHEBI:15377"/>
        <dbReference type="ChEBI" id="CHEBI:15378"/>
        <dbReference type="ChEBI" id="CHEBI:16526"/>
        <dbReference type="ChEBI" id="CHEBI:17544"/>
        <dbReference type="EC" id="4.2.1.1"/>
    </reaction>
</comment>
<evidence type="ECO:0000256" key="4">
    <source>
        <dbReference type="ARBA" id="ARBA00023239"/>
    </source>
</evidence>
<comment type="similarity">
    <text evidence="1 7">Belongs to the beta-class carbonic anhydrase family.</text>
</comment>
<feature type="binding site" evidence="6">
    <location>
        <position position="101"/>
    </location>
    <ligand>
        <name>Zn(2+)</name>
        <dbReference type="ChEBI" id="CHEBI:29105"/>
    </ligand>
</feature>
<evidence type="ECO:0000256" key="6">
    <source>
        <dbReference type="PIRSR" id="PIRSR601765-1"/>
    </source>
</evidence>
<dbReference type="SUPFAM" id="SSF53056">
    <property type="entry name" value="beta-carbonic anhydrase, cab"/>
    <property type="match status" value="1"/>
</dbReference>
<protein>
    <recommendedName>
        <fullName evidence="7">Carbonic anhydrase</fullName>
        <ecNumber evidence="7">4.2.1.1</ecNumber>
    </recommendedName>
    <alternativeName>
        <fullName evidence="7">Carbonate dehydratase</fullName>
    </alternativeName>
</protein>
<sequence length="209" mass="24083">MPELEELFQNNRAWADQIKAEDPQFFATLSKQQAPEYLWIGCADSRVPANEIVGLMPGELFVHRNVANLVIQTDLNCLSVMQFAVEYLKVKHIMVTGHYGCGGVKAALANQQYGLLDYWVRNIREVYLKHQDAMDEIADDTQRLDRMCELNVMEQVANVTHTNIVQNAWKRGQELTVHGWIYSIEDGILRNLMKPITGIEQVDERYRMI</sequence>
<organism evidence="8 9">
    <name type="scientific">Marinimicrobium koreense</name>
    <dbReference type="NCBI Taxonomy" id="306545"/>
    <lineage>
        <taxon>Bacteria</taxon>
        <taxon>Pseudomonadati</taxon>
        <taxon>Pseudomonadota</taxon>
        <taxon>Gammaproteobacteria</taxon>
        <taxon>Cellvibrionales</taxon>
        <taxon>Cellvibrionaceae</taxon>
        <taxon>Marinimicrobium</taxon>
    </lineage>
</organism>
<dbReference type="PROSITE" id="PS00705">
    <property type="entry name" value="PROK_CO2_ANHYDRASE_2"/>
    <property type="match status" value="1"/>
</dbReference>
<feature type="binding site" evidence="6">
    <location>
        <position position="98"/>
    </location>
    <ligand>
        <name>Zn(2+)</name>
        <dbReference type="ChEBI" id="CHEBI:29105"/>
    </ligand>
</feature>
<keyword evidence="3 6" id="KW-0862">Zinc</keyword>
<keyword evidence="9" id="KW-1185">Reference proteome</keyword>
<evidence type="ECO:0000313" key="9">
    <source>
        <dbReference type="Proteomes" id="UP000273643"/>
    </source>
</evidence>
<dbReference type="Pfam" id="PF00484">
    <property type="entry name" value="Pro_CA"/>
    <property type="match status" value="1"/>
</dbReference>
<keyword evidence="2 6" id="KW-0479">Metal-binding</keyword>
<dbReference type="GO" id="GO:0008270">
    <property type="term" value="F:zinc ion binding"/>
    <property type="evidence" value="ECO:0007669"/>
    <property type="project" value="UniProtKB-UniRule"/>
</dbReference>
<dbReference type="EC" id="4.2.1.1" evidence="7"/>
<dbReference type="PROSITE" id="PS00704">
    <property type="entry name" value="PROK_CO2_ANHYDRASE_1"/>
    <property type="match status" value="1"/>
</dbReference>
<dbReference type="CDD" id="cd00883">
    <property type="entry name" value="beta_CA_cladeA"/>
    <property type="match status" value="1"/>
</dbReference>
<dbReference type="FunFam" id="3.40.1050.10:FF:000001">
    <property type="entry name" value="Carbonic anhydrase"/>
    <property type="match status" value="1"/>
</dbReference>
<evidence type="ECO:0000256" key="7">
    <source>
        <dbReference type="RuleBase" id="RU003956"/>
    </source>
</evidence>
<reference evidence="8 9" key="1">
    <citation type="submission" date="2018-11" db="EMBL/GenBank/DDBJ databases">
        <title>Genomic Encyclopedia of Type Strains, Phase IV (KMG-IV): sequencing the most valuable type-strain genomes for metagenomic binning, comparative biology and taxonomic classification.</title>
        <authorList>
            <person name="Goeker M."/>
        </authorList>
    </citation>
    <scope>NUCLEOTIDE SEQUENCE [LARGE SCALE GENOMIC DNA]</scope>
    <source>
        <strain evidence="8 9">DSM 16974</strain>
    </source>
</reference>
<dbReference type="NCBIfam" id="NF007756">
    <property type="entry name" value="PRK10437.1"/>
    <property type="match status" value="1"/>
</dbReference>
<dbReference type="InterPro" id="IPR001765">
    <property type="entry name" value="Carbonic_anhydrase"/>
</dbReference>
<feature type="binding site" evidence="6">
    <location>
        <position position="44"/>
    </location>
    <ligand>
        <name>Zn(2+)</name>
        <dbReference type="ChEBI" id="CHEBI:29105"/>
    </ligand>
</feature>
<dbReference type="InterPro" id="IPR015892">
    <property type="entry name" value="Carbonic_anhydrase_CS"/>
</dbReference>
<comment type="cofactor">
    <cofactor evidence="6">
        <name>Zn(2+)</name>
        <dbReference type="ChEBI" id="CHEBI:29105"/>
    </cofactor>
    <text evidence="6">Binds 1 zinc ion per subunit.</text>
</comment>
<gene>
    <name evidence="8" type="ORF">EDC38_0014</name>
</gene>
<evidence type="ECO:0000256" key="5">
    <source>
        <dbReference type="ARBA" id="ARBA00048348"/>
    </source>
</evidence>
<feature type="binding site" evidence="6">
    <location>
        <position position="42"/>
    </location>
    <ligand>
        <name>Zn(2+)</name>
        <dbReference type="ChEBI" id="CHEBI:29105"/>
    </ligand>
</feature>
<keyword evidence="4 7" id="KW-0456">Lyase</keyword>
<dbReference type="Proteomes" id="UP000273643">
    <property type="component" value="Unassembled WGS sequence"/>
</dbReference>
<proteinExistence type="inferred from homology"/>
<dbReference type="PANTHER" id="PTHR11002">
    <property type="entry name" value="CARBONIC ANHYDRASE"/>
    <property type="match status" value="1"/>
</dbReference>
<evidence type="ECO:0000256" key="3">
    <source>
        <dbReference type="ARBA" id="ARBA00022833"/>
    </source>
</evidence>
<comment type="caution">
    <text evidence="8">The sequence shown here is derived from an EMBL/GenBank/DDBJ whole genome shotgun (WGS) entry which is preliminary data.</text>
</comment>
<evidence type="ECO:0000313" key="8">
    <source>
        <dbReference type="EMBL" id="ROQ19432.1"/>
    </source>
</evidence>
<evidence type="ECO:0000256" key="1">
    <source>
        <dbReference type="ARBA" id="ARBA00006217"/>
    </source>
</evidence>
<dbReference type="GO" id="GO:0004089">
    <property type="term" value="F:carbonate dehydratase activity"/>
    <property type="evidence" value="ECO:0007669"/>
    <property type="project" value="UniProtKB-UniRule"/>
</dbReference>
<dbReference type="GO" id="GO:0015976">
    <property type="term" value="P:carbon utilization"/>
    <property type="evidence" value="ECO:0007669"/>
    <property type="project" value="InterPro"/>
</dbReference>
<evidence type="ECO:0000256" key="2">
    <source>
        <dbReference type="ARBA" id="ARBA00022723"/>
    </source>
</evidence>